<accession>A0ABD0JS59</accession>
<protein>
    <submittedName>
        <fullName evidence="2">Uncharacterized protein</fullName>
    </submittedName>
</protein>
<gene>
    <name evidence="2" type="ORF">BaRGS_00031191</name>
</gene>
<sequence length="104" mass="11446">MPVFFQEDSWLTLASGENKKGKVTGRGGGVRRLVPMGRSESEEKRGCVWACLQRRLDPAQVLAKHGPCIQRDWTDCSPGQFLSHSQKSVTPTGRGWPYGGKTGD</sequence>
<dbReference type="AlphaFoldDB" id="A0ABD0JS59"/>
<evidence type="ECO:0000313" key="2">
    <source>
        <dbReference type="EMBL" id="KAK7477586.1"/>
    </source>
</evidence>
<evidence type="ECO:0000256" key="1">
    <source>
        <dbReference type="SAM" id="MobiDB-lite"/>
    </source>
</evidence>
<proteinExistence type="predicted"/>
<comment type="caution">
    <text evidence="2">The sequence shown here is derived from an EMBL/GenBank/DDBJ whole genome shotgun (WGS) entry which is preliminary data.</text>
</comment>
<dbReference type="Proteomes" id="UP001519460">
    <property type="component" value="Unassembled WGS sequence"/>
</dbReference>
<evidence type="ECO:0000313" key="3">
    <source>
        <dbReference type="Proteomes" id="UP001519460"/>
    </source>
</evidence>
<feature type="region of interest" description="Disordered" evidence="1">
    <location>
        <begin position="81"/>
        <end position="104"/>
    </location>
</feature>
<dbReference type="EMBL" id="JACVVK020000346">
    <property type="protein sequence ID" value="KAK7477586.1"/>
    <property type="molecule type" value="Genomic_DNA"/>
</dbReference>
<keyword evidence="3" id="KW-1185">Reference proteome</keyword>
<feature type="compositionally biased region" description="Polar residues" evidence="1">
    <location>
        <begin position="81"/>
        <end position="91"/>
    </location>
</feature>
<organism evidence="2 3">
    <name type="scientific">Batillaria attramentaria</name>
    <dbReference type="NCBI Taxonomy" id="370345"/>
    <lineage>
        <taxon>Eukaryota</taxon>
        <taxon>Metazoa</taxon>
        <taxon>Spiralia</taxon>
        <taxon>Lophotrochozoa</taxon>
        <taxon>Mollusca</taxon>
        <taxon>Gastropoda</taxon>
        <taxon>Caenogastropoda</taxon>
        <taxon>Sorbeoconcha</taxon>
        <taxon>Cerithioidea</taxon>
        <taxon>Batillariidae</taxon>
        <taxon>Batillaria</taxon>
    </lineage>
</organism>
<reference evidence="2 3" key="1">
    <citation type="journal article" date="2023" name="Sci. Data">
        <title>Genome assembly of the Korean intertidal mud-creeper Batillaria attramentaria.</title>
        <authorList>
            <person name="Patra A.K."/>
            <person name="Ho P.T."/>
            <person name="Jun S."/>
            <person name="Lee S.J."/>
            <person name="Kim Y."/>
            <person name="Won Y.J."/>
        </authorList>
    </citation>
    <scope>NUCLEOTIDE SEQUENCE [LARGE SCALE GENOMIC DNA]</scope>
    <source>
        <strain evidence="2">Wonlab-2016</strain>
    </source>
</reference>
<name>A0ABD0JS59_9CAEN</name>